<dbReference type="Proteomes" id="UP000076482">
    <property type="component" value="Unassembled WGS sequence"/>
</dbReference>
<gene>
    <name evidence="1" type="ORF">B4088_2466</name>
</gene>
<sequence>MEIGNWAFGNSRGSFPVNRDWQNMFCEHLYDMGFDSYGVIDSKHEHLEKHVVKIESSINEPSAKFENDTFVIMPYYWGDDDAICMLPNFIYKPTGFELSWYKYALRDSYMNHNISYQELDELLKLCKQSLEKK</sequence>
<accession>A0A164P745</accession>
<name>A0A164P745_BACCE</name>
<comment type="caution">
    <text evidence="1">The sequence shown here is derived from an EMBL/GenBank/DDBJ whole genome shotgun (WGS) entry which is preliminary data.</text>
</comment>
<dbReference type="AlphaFoldDB" id="A0A164P745"/>
<evidence type="ECO:0000313" key="2">
    <source>
        <dbReference type="Proteomes" id="UP000076482"/>
    </source>
</evidence>
<protein>
    <submittedName>
        <fullName evidence="1">Uncharacterized protein</fullName>
    </submittedName>
</protein>
<evidence type="ECO:0000313" key="1">
    <source>
        <dbReference type="EMBL" id="KZD66350.1"/>
    </source>
</evidence>
<proteinExistence type="predicted"/>
<dbReference type="EMBL" id="LJKE01000043">
    <property type="protein sequence ID" value="KZD66350.1"/>
    <property type="molecule type" value="Genomic_DNA"/>
</dbReference>
<organism evidence="1 2">
    <name type="scientific">Bacillus cereus</name>
    <dbReference type="NCBI Taxonomy" id="1396"/>
    <lineage>
        <taxon>Bacteria</taxon>
        <taxon>Bacillati</taxon>
        <taxon>Bacillota</taxon>
        <taxon>Bacilli</taxon>
        <taxon>Bacillales</taxon>
        <taxon>Bacillaceae</taxon>
        <taxon>Bacillus</taxon>
        <taxon>Bacillus cereus group</taxon>
    </lineage>
</organism>
<dbReference type="RefSeq" id="WP_063260964.1">
    <property type="nucleotide sequence ID" value="NZ_LJKE01000043.1"/>
</dbReference>
<dbReference type="PATRIC" id="fig|1396.535.peg.4427"/>
<reference evidence="1 2" key="1">
    <citation type="submission" date="2015-09" db="EMBL/GenBank/DDBJ databases">
        <title>Bacillus cereus food isolates.</title>
        <authorList>
            <person name="Boekhorst J."/>
        </authorList>
    </citation>
    <scope>NUCLEOTIDE SEQUENCE [LARGE SCALE GENOMIC DNA]</scope>
    <source>
        <strain evidence="1 2">B4088</strain>
    </source>
</reference>